<comment type="caution">
    <text evidence="10">The sequence shown here is derived from an EMBL/GenBank/DDBJ whole genome shotgun (WGS) entry which is preliminary data.</text>
</comment>
<evidence type="ECO:0000313" key="10">
    <source>
        <dbReference type="EMBL" id="KKP59137.1"/>
    </source>
</evidence>
<evidence type="ECO:0000259" key="8">
    <source>
        <dbReference type="Pfam" id="PF01272"/>
    </source>
</evidence>
<evidence type="ECO:0000256" key="2">
    <source>
        <dbReference type="ARBA" id="ARBA00013729"/>
    </source>
</evidence>
<dbReference type="PROSITE" id="PS00830">
    <property type="entry name" value="GREAB_2"/>
    <property type="match status" value="1"/>
</dbReference>
<keyword evidence="4" id="KW-0238">DNA-binding</keyword>
<dbReference type="Gene3D" id="1.10.287.180">
    <property type="entry name" value="Transcription elongation factor, GreA/GreB, N-terminal domain"/>
    <property type="match status" value="1"/>
</dbReference>
<protein>
    <recommendedName>
        <fullName evidence="2">Transcription elongation factor GreA</fullName>
    </recommendedName>
    <alternativeName>
        <fullName evidence="6">Transcript cleavage factor GreA</fullName>
    </alternativeName>
</protein>
<dbReference type="EMBL" id="LBPO01000008">
    <property type="protein sequence ID" value="KKP59137.1"/>
    <property type="molecule type" value="Genomic_DNA"/>
</dbReference>
<dbReference type="PANTHER" id="PTHR30437">
    <property type="entry name" value="TRANSCRIPTION ELONGATION FACTOR GREA"/>
    <property type="match status" value="1"/>
</dbReference>
<evidence type="ECO:0000256" key="3">
    <source>
        <dbReference type="ARBA" id="ARBA00023015"/>
    </source>
</evidence>
<keyword evidence="10" id="KW-0648">Protein biosynthesis</keyword>
<dbReference type="GO" id="GO:0032784">
    <property type="term" value="P:regulation of DNA-templated transcription elongation"/>
    <property type="evidence" value="ECO:0007669"/>
    <property type="project" value="InterPro"/>
</dbReference>
<evidence type="ECO:0000259" key="9">
    <source>
        <dbReference type="Pfam" id="PF03449"/>
    </source>
</evidence>
<dbReference type="InterPro" id="IPR018151">
    <property type="entry name" value="TF_GreA/GreB_CS"/>
</dbReference>
<name>A0A0G0DVI3_9BACT</name>
<dbReference type="SUPFAM" id="SSF46557">
    <property type="entry name" value="GreA transcript cleavage protein, N-terminal domain"/>
    <property type="match status" value="1"/>
</dbReference>
<dbReference type="GO" id="GO:0003677">
    <property type="term" value="F:DNA binding"/>
    <property type="evidence" value="ECO:0007669"/>
    <property type="project" value="UniProtKB-KW"/>
</dbReference>
<dbReference type="Gene3D" id="3.10.50.30">
    <property type="entry name" value="Transcription elongation factor, GreA/GreB, C-terminal domain"/>
    <property type="match status" value="1"/>
</dbReference>
<feature type="domain" description="Transcription elongation factor GreA/GreB C-terminal" evidence="8">
    <location>
        <begin position="93"/>
        <end position="165"/>
    </location>
</feature>
<dbReference type="InterPro" id="IPR022691">
    <property type="entry name" value="Tscrpt_elong_fac_GreA/B_N"/>
</dbReference>
<evidence type="ECO:0000313" key="11">
    <source>
        <dbReference type="Proteomes" id="UP000034927"/>
    </source>
</evidence>
<dbReference type="Pfam" id="PF01272">
    <property type="entry name" value="GreA_GreB"/>
    <property type="match status" value="1"/>
</dbReference>
<keyword evidence="5" id="KW-0804">Transcription</keyword>
<dbReference type="InterPro" id="IPR036805">
    <property type="entry name" value="Tscrpt_elong_fac_GreA/B_N_sf"/>
</dbReference>
<dbReference type="InterPro" id="IPR036953">
    <property type="entry name" value="GreA/GreB_C_sf"/>
</dbReference>
<gene>
    <name evidence="10" type="ORF">UR53_C0008G0007</name>
</gene>
<keyword evidence="3" id="KW-0805">Transcription regulation</keyword>
<evidence type="ECO:0000256" key="6">
    <source>
        <dbReference type="ARBA" id="ARBA00030776"/>
    </source>
</evidence>
<dbReference type="PIRSF" id="PIRSF006092">
    <property type="entry name" value="GreA_GreB"/>
    <property type="match status" value="1"/>
</dbReference>
<dbReference type="InterPro" id="IPR023459">
    <property type="entry name" value="Tscrpt_elong_fac_GreA/B_fam"/>
</dbReference>
<reference evidence="10 11" key="1">
    <citation type="journal article" date="2015" name="Nature">
        <title>rRNA introns, odd ribosomes, and small enigmatic genomes across a large radiation of phyla.</title>
        <authorList>
            <person name="Brown C.T."/>
            <person name="Hug L.A."/>
            <person name="Thomas B.C."/>
            <person name="Sharon I."/>
            <person name="Castelle C.J."/>
            <person name="Singh A."/>
            <person name="Wilkins M.J."/>
            <person name="Williams K.H."/>
            <person name="Banfield J.F."/>
        </authorList>
    </citation>
    <scope>NUCLEOTIDE SEQUENCE [LARGE SCALE GENOMIC DNA]</scope>
</reference>
<dbReference type="GO" id="GO:0006354">
    <property type="term" value="P:DNA-templated transcription elongation"/>
    <property type="evidence" value="ECO:0007669"/>
    <property type="project" value="TreeGrafter"/>
</dbReference>
<evidence type="ECO:0000256" key="1">
    <source>
        <dbReference type="ARBA" id="ARBA00008213"/>
    </source>
</evidence>
<keyword evidence="7" id="KW-0175">Coiled coil</keyword>
<sequence>MRIPYRKPGKYTNLKPDPLVTEDKFRELEKKLKKLKKIKPQAMAEVSRLAELGDFSENVEYQLAKGKLRGINNSIMNLEHQINNAEIIKPQKQTNQVQLGNKVTINDGKNQKTYQILGSTETNPQKGVISYNSPIGSALIGHKINEVIKISLANKEAEYKILKIE</sequence>
<dbReference type="Proteomes" id="UP000034927">
    <property type="component" value="Unassembled WGS sequence"/>
</dbReference>
<dbReference type="Pfam" id="PF03449">
    <property type="entry name" value="GreA_GreB_N"/>
    <property type="match status" value="1"/>
</dbReference>
<dbReference type="GO" id="GO:0070063">
    <property type="term" value="F:RNA polymerase binding"/>
    <property type="evidence" value="ECO:0007669"/>
    <property type="project" value="InterPro"/>
</dbReference>
<dbReference type="AlphaFoldDB" id="A0A0G0DVI3"/>
<keyword evidence="10" id="KW-0251">Elongation factor</keyword>
<dbReference type="SUPFAM" id="SSF54534">
    <property type="entry name" value="FKBP-like"/>
    <property type="match status" value="1"/>
</dbReference>
<dbReference type="InterPro" id="IPR001437">
    <property type="entry name" value="Tscrpt_elong_fac_GreA/B_C"/>
</dbReference>
<dbReference type="FunFam" id="1.10.287.180:FF:000001">
    <property type="entry name" value="Transcription elongation factor GreA"/>
    <property type="match status" value="1"/>
</dbReference>
<comment type="similarity">
    <text evidence="1">Belongs to the GreA/GreB family.</text>
</comment>
<accession>A0A0G0DVI3</accession>
<dbReference type="GO" id="GO:0003746">
    <property type="term" value="F:translation elongation factor activity"/>
    <property type="evidence" value="ECO:0007669"/>
    <property type="project" value="UniProtKB-KW"/>
</dbReference>
<feature type="domain" description="Transcription elongation factor GreA/GreB N-terminal" evidence="9">
    <location>
        <begin position="20"/>
        <end position="87"/>
    </location>
</feature>
<evidence type="ECO:0000256" key="4">
    <source>
        <dbReference type="ARBA" id="ARBA00023125"/>
    </source>
</evidence>
<evidence type="ECO:0000256" key="5">
    <source>
        <dbReference type="ARBA" id="ARBA00023163"/>
    </source>
</evidence>
<feature type="coiled-coil region" evidence="7">
    <location>
        <begin position="25"/>
        <end position="88"/>
    </location>
</feature>
<evidence type="ECO:0000256" key="7">
    <source>
        <dbReference type="SAM" id="Coils"/>
    </source>
</evidence>
<organism evidence="10 11">
    <name type="scientific">Candidatus Magasanikbacteria bacterium GW2011_GWC2_34_16</name>
    <dbReference type="NCBI Taxonomy" id="1619045"/>
    <lineage>
        <taxon>Bacteria</taxon>
        <taxon>Candidatus Magasanikiibacteriota</taxon>
    </lineage>
</organism>
<proteinExistence type="inferred from homology"/>
<dbReference type="PANTHER" id="PTHR30437:SF4">
    <property type="entry name" value="TRANSCRIPTION ELONGATION FACTOR GREA"/>
    <property type="match status" value="1"/>
</dbReference>